<feature type="compositionally biased region" description="Basic residues" evidence="1">
    <location>
        <begin position="338"/>
        <end position="348"/>
    </location>
</feature>
<evidence type="ECO:0000313" key="3">
    <source>
        <dbReference type="EMBL" id="ELU43932.1"/>
    </source>
</evidence>
<name>L8X497_THACA</name>
<dbReference type="AlphaFoldDB" id="L8X497"/>
<dbReference type="HOGENOM" id="CLU_041191_1_0_1"/>
<keyword evidence="4" id="KW-1185">Reference proteome</keyword>
<dbReference type="InterPro" id="IPR018851">
    <property type="entry name" value="Borealin_N"/>
</dbReference>
<feature type="compositionally biased region" description="Polar residues" evidence="1">
    <location>
        <begin position="406"/>
        <end position="415"/>
    </location>
</feature>
<dbReference type="Proteomes" id="UP000011668">
    <property type="component" value="Unassembled WGS sequence"/>
</dbReference>
<feature type="domain" description="Borealin N-terminal" evidence="2">
    <location>
        <begin position="85"/>
        <end position="130"/>
    </location>
</feature>
<gene>
    <name evidence="3" type="ORF">AG1IA_02037</name>
</gene>
<dbReference type="OrthoDB" id="2392550at2759"/>
<feature type="compositionally biased region" description="Polar residues" evidence="1">
    <location>
        <begin position="256"/>
        <end position="272"/>
    </location>
</feature>
<evidence type="ECO:0000259" key="2">
    <source>
        <dbReference type="Pfam" id="PF10444"/>
    </source>
</evidence>
<feature type="compositionally biased region" description="Low complexity" evidence="1">
    <location>
        <begin position="274"/>
        <end position="288"/>
    </location>
</feature>
<evidence type="ECO:0000313" key="4">
    <source>
        <dbReference type="Proteomes" id="UP000011668"/>
    </source>
</evidence>
<organism evidence="3 4">
    <name type="scientific">Thanatephorus cucumeris (strain AG1-IA)</name>
    <name type="common">Rice sheath blight fungus</name>
    <name type="synonym">Rhizoctonia solani</name>
    <dbReference type="NCBI Taxonomy" id="983506"/>
    <lineage>
        <taxon>Eukaryota</taxon>
        <taxon>Fungi</taxon>
        <taxon>Dikarya</taxon>
        <taxon>Basidiomycota</taxon>
        <taxon>Agaricomycotina</taxon>
        <taxon>Agaricomycetes</taxon>
        <taxon>Cantharellales</taxon>
        <taxon>Ceratobasidiaceae</taxon>
        <taxon>Rhizoctonia</taxon>
        <taxon>Rhizoctonia solani AG-1</taxon>
    </lineage>
</organism>
<reference evidence="3 4" key="1">
    <citation type="journal article" date="2013" name="Nat. Commun.">
        <title>The evolution and pathogenic mechanisms of the rice sheath blight pathogen.</title>
        <authorList>
            <person name="Zheng A."/>
            <person name="Lin R."/>
            <person name="Xu L."/>
            <person name="Qin P."/>
            <person name="Tang C."/>
            <person name="Ai P."/>
            <person name="Zhang D."/>
            <person name="Liu Y."/>
            <person name="Sun Z."/>
            <person name="Feng H."/>
            <person name="Wang Y."/>
            <person name="Chen Y."/>
            <person name="Liang X."/>
            <person name="Fu R."/>
            <person name="Li Q."/>
            <person name="Zhang J."/>
            <person name="Yu X."/>
            <person name="Xie Z."/>
            <person name="Ding L."/>
            <person name="Guan P."/>
            <person name="Tang J."/>
            <person name="Liang Y."/>
            <person name="Wang S."/>
            <person name="Deng Q."/>
            <person name="Li S."/>
            <person name="Zhu J."/>
            <person name="Wang L."/>
            <person name="Liu H."/>
            <person name="Li P."/>
        </authorList>
    </citation>
    <scope>NUCLEOTIDE SEQUENCE [LARGE SCALE GENOMIC DNA]</scope>
    <source>
        <strain evidence="4">AG-1 IA</strain>
    </source>
</reference>
<dbReference type="Pfam" id="PF10444">
    <property type="entry name" value="Nbl1_Borealin_N"/>
    <property type="match status" value="1"/>
</dbReference>
<proteinExistence type="predicted"/>
<sequence length="509" mass="55102">MDEKLRLASKPSLFLPHVGRGFTTTSRPFPKRLGLPAANARASYTKRRFGIEYGEEEYGTLYTGCGRRTKRCINETRSKVYRGGEVADRVARMRTNVTDILERFLIRQENEVTRIPRALRSLTVGEFADKYNGSISECLQGMAQARLESTGDADLAGGKKWQASQNTETAAVPDKEGSRAPKAARKVAPPSSAVRRIVPAGSRTPSANRTLHSNPNPNPNPTPSRPRLNATPLRKAPALSRTTTVPASPFRGGPSGTQPGYNATTRSVSQPVIPTASTKPPTSATFAPAMPPSAPAYPRRPRRGEQMLSINGSPLANPLDPDYDVAHDDRLNLDSGKARRSPKAKPNHLSKQGSSIRVRPNNSRSTTSLAVRHPSASSTSTLVSYDIPSSTSSTLNSQHSAKHLTSAPSTSQSQLDIPRTPSKIRRTASALVMLPTTSGEVLELDPLVASPGAVDLGLTRARRVIPFDWFLFMISMPGAADSACYTFPILQIMAPYVMLLDKYASHILC</sequence>
<accession>L8X497</accession>
<feature type="compositionally biased region" description="Polar residues" evidence="1">
    <location>
        <begin position="349"/>
        <end position="383"/>
    </location>
</feature>
<comment type="caution">
    <text evidence="3">The sequence shown here is derived from an EMBL/GenBank/DDBJ whole genome shotgun (WGS) entry which is preliminary data.</text>
</comment>
<dbReference type="EMBL" id="AFRT01000463">
    <property type="protein sequence ID" value="ELU43932.1"/>
    <property type="molecule type" value="Genomic_DNA"/>
</dbReference>
<evidence type="ECO:0000256" key="1">
    <source>
        <dbReference type="SAM" id="MobiDB-lite"/>
    </source>
</evidence>
<protein>
    <recommendedName>
        <fullName evidence="2">Borealin N-terminal domain-containing protein</fullName>
    </recommendedName>
</protein>
<feature type="region of interest" description="Disordered" evidence="1">
    <location>
        <begin position="154"/>
        <end position="419"/>
    </location>
</feature>